<dbReference type="RefSeq" id="WP_182802035.1">
    <property type="nucleotide sequence ID" value="NZ_CP060007.1"/>
</dbReference>
<dbReference type="AlphaFoldDB" id="A0A7G5XE70"/>
<evidence type="ECO:0000313" key="1">
    <source>
        <dbReference type="EMBL" id="QNA43773.1"/>
    </source>
</evidence>
<dbReference type="Proteomes" id="UP000515344">
    <property type="component" value="Chromosome"/>
</dbReference>
<organism evidence="1 2">
    <name type="scientific">Lacibacter sediminis</name>
    <dbReference type="NCBI Taxonomy" id="2760713"/>
    <lineage>
        <taxon>Bacteria</taxon>
        <taxon>Pseudomonadati</taxon>
        <taxon>Bacteroidota</taxon>
        <taxon>Chitinophagia</taxon>
        <taxon>Chitinophagales</taxon>
        <taxon>Chitinophagaceae</taxon>
        <taxon>Lacibacter</taxon>
    </lineage>
</organism>
<dbReference type="EMBL" id="CP060007">
    <property type="protein sequence ID" value="QNA43773.1"/>
    <property type="molecule type" value="Genomic_DNA"/>
</dbReference>
<protein>
    <recommendedName>
        <fullName evidence="3">Outer membrane beta-barrel protein</fullName>
    </recommendedName>
</protein>
<dbReference type="KEGG" id="lacs:H4075_17065"/>
<reference evidence="2" key="1">
    <citation type="submission" date="2020-08" db="EMBL/GenBank/DDBJ databases">
        <title>Lacibacter sp. S13-6-6 genome sequencing.</title>
        <authorList>
            <person name="Jin L."/>
        </authorList>
    </citation>
    <scope>NUCLEOTIDE SEQUENCE [LARGE SCALE GENOMIC DNA]</scope>
    <source>
        <strain evidence="2">S13-6-6</strain>
    </source>
</reference>
<evidence type="ECO:0000313" key="2">
    <source>
        <dbReference type="Proteomes" id="UP000515344"/>
    </source>
</evidence>
<gene>
    <name evidence="1" type="ORF">H4075_17065</name>
</gene>
<sequence length="245" mass="27402">MQFRENKPFQVFLTENALLETLSVLLKNKNYFTFELFTPIMRQLTLLFATFISLLSNAQHTLPQRHLQLYAGPSLNGTGDVIGFAYDSEFGKYFNKKSSWFVGIGGTIHDKQWPIFYTDQQGNEVDASVRGTIAGVQIAGLYGYSIVRSEVHELLLKIGPILRYQSTSYWDELGVYPPAGTGFPIPLVSFFNTSPQRTLAIGGNVGFVYNYTISKKISIGVLAELQLDTNGDTISQCLLSVGRRF</sequence>
<keyword evidence="2" id="KW-1185">Reference proteome</keyword>
<evidence type="ECO:0008006" key="3">
    <source>
        <dbReference type="Google" id="ProtNLM"/>
    </source>
</evidence>
<name>A0A7G5XE70_9BACT</name>
<accession>A0A7G5XE70</accession>
<proteinExistence type="predicted"/>